<evidence type="ECO:0000313" key="3">
    <source>
        <dbReference type="Proteomes" id="UP000029120"/>
    </source>
</evidence>
<feature type="compositionally biased region" description="Polar residues" evidence="1">
    <location>
        <begin position="18"/>
        <end position="29"/>
    </location>
</feature>
<dbReference type="Gene3D" id="3.80.10.10">
    <property type="entry name" value="Ribonuclease Inhibitor"/>
    <property type="match status" value="2"/>
</dbReference>
<keyword evidence="3" id="KW-1185">Reference proteome</keyword>
<dbReference type="OMA" id="YIDDCLN"/>
<accession>A0A087HCN6</accession>
<evidence type="ECO:0000256" key="1">
    <source>
        <dbReference type="SAM" id="MobiDB-lite"/>
    </source>
</evidence>
<feature type="region of interest" description="Disordered" evidence="1">
    <location>
        <begin position="99"/>
        <end position="122"/>
    </location>
</feature>
<dbReference type="SUPFAM" id="SSF52047">
    <property type="entry name" value="RNI-like"/>
    <property type="match status" value="1"/>
</dbReference>
<dbReference type="EMBL" id="CM002871">
    <property type="protein sequence ID" value="KFK39888.1"/>
    <property type="molecule type" value="Genomic_DNA"/>
</dbReference>
<evidence type="ECO:0008006" key="4">
    <source>
        <dbReference type="Google" id="ProtNLM"/>
    </source>
</evidence>
<dbReference type="OrthoDB" id="10257471at2759"/>
<dbReference type="InterPro" id="IPR032675">
    <property type="entry name" value="LRR_dom_sf"/>
</dbReference>
<feature type="compositionally biased region" description="Basic and acidic residues" evidence="1">
    <location>
        <begin position="99"/>
        <end position="113"/>
    </location>
</feature>
<organism evidence="2 3">
    <name type="scientific">Arabis alpina</name>
    <name type="common">Alpine rock-cress</name>
    <dbReference type="NCBI Taxonomy" id="50452"/>
    <lineage>
        <taxon>Eukaryota</taxon>
        <taxon>Viridiplantae</taxon>
        <taxon>Streptophyta</taxon>
        <taxon>Embryophyta</taxon>
        <taxon>Tracheophyta</taxon>
        <taxon>Spermatophyta</taxon>
        <taxon>Magnoliopsida</taxon>
        <taxon>eudicotyledons</taxon>
        <taxon>Gunneridae</taxon>
        <taxon>Pentapetalae</taxon>
        <taxon>rosids</taxon>
        <taxon>malvids</taxon>
        <taxon>Brassicales</taxon>
        <taxon>Brassicaceae</taxon>
        <taxon>Arabideae</taxon>
        <taxon>Arabis</taxon>
    </lineage>
</organism>
<dbReference type="SMART" id="SM00367">
    <property type="entry name" value="LRR_CC"/>
    <property type="match status" value="7"/>
</dbReference>
<dbReference type="InterPro" id="IPR006553">
    <property type="entry name" value="Leu-rich_rpt_Cys-con_subtyp"/>
</dbReference>
<proteinExistence type="predicted"/>
<gene>
    <name evidence="2" type="ordered locus">AALP_Aa3g302000</name>
</gene>
<sequence>MTLLRPPLSDKKRPKRNIQPSTPARTQEPNVHRSPPTDTIRRRSPRLASLCNGVESLTEKEVSVSVSGKRKSNVDETFLSLRSGKKVAKRVLVDSDGLETHSRDLDSGVKKNDQSQSSVVANEDKEKTVIRSVLVETSAQVESKNKGKGIVEDTHQDNDVQVKGIESSMGRRKYTREEKGKGIKVEDVSNEIAGDGVEEVEIDNSVNDDKPPDASGTGLSAAVNEEQGQIHNGDEIPNDTRTARFRDIAKRNAFKFAHFDAEIEEEEEDLSDKEVDEQVEDWPGPFSTAMKIIKDREEDTDLGIGTGVSNKEKSSPIIWTPRRDYSVAPLRAPSLQELSLRSLVKNADAITSLDYVPDTLMIKLCQSLCDSRRMNVQFLDLLVRGSPTGISVPDCSWLTEEQFTECFKDCDTSNLMVLQLDQCGRCMPDYVLPSTLAKSPKNLPVLSSLSLMGACRLSDLGLQALVSAAPAIRSINLSQCSLLTSSSIDMLSDSLGSVLRELYINECQNIDLKLILSALKKFENLEVLSLVDLPSVRGQDLRDFVTARGKALKKLILTNAVKLTDSSVKVISENCPNLSMLDLANVCKLTDSSLGYLANGCQALEKLIFCRNSFRYLICIVSVYSDEAVAAFLETAGGSLKELSLNNVKKVGHNTASALAKRSEKLQILDISWCRDISDKSLGYIVDNCLSLKVLKLFGCTQITDVFVRGHSNPNVKIVGLKMNPFLDHLTNSPC</sequence>
<dbReference type="PANTHER" id="PTHR13318">
    <property type="entry name" value="PARTNER OF PAIRED, ISOFORM B-RELATED"/>
    <property type="match status" value="1"/>
</dbReference>
<reference evidence="3" key="1">
    <citation type="journal article" date="2015" name="Nat. Plants">
        <title>Genome expansion of Arabis alpina linked with retrotransposition and reduced symmetric DNA methylation.</title>
        <authorList>
            <person name="Willing E.M."/>
            <person name="Rawat V."/>
            <person name="Mandakova T."/>
            <person name="Maumus F."/>
            <person name="James G.V."/>
            <person name="Nordstroem K.J."/>
            <person name="Becker C."/>
            <person name="Warthmann N."/>
            <person name="Chica C."/>
            <person name="Szarzynska B."/>
            <person name="Zytnicki M."/>
            <person name="Albani M.C."/>
            <person name="Kiefer C."/>
            <person name="Bergonzi S."/>
            <person name="Castaings L."/>
            <person name="Mateos J.L."/>
            <person name="Berns M.C."/>
            <person name="Bujdoso N."/>
            <person name="Piofczyk T."/>
            <person name="de Lorenzo L."/>
            <person name="Barrero-Sicilia C."/>
            <person name="Mateos I."/>
            <person name="Piednoel M."/>
            <person name="Hagmann J."/>
            <person name="Chen-Min-Tao R."/>
            <person name="Iglesias-Fernandez R."/>
            <person name="Schuster S.C."/>
            <person name="Alonso-Blanco C."/>
            <person name="Roudier F."/>
            <person name="Carbonero P."/>
            <person name="Paz-Ares J."/>
            <person name="Davis S.J."/>
            <person name="Pecinka A."/>
            <person name="Quesneville H."/>
            <person name="Colot V."/>
            <person name="Lysak M.A."/>
            <person name="Weigel D."/>
            <person name="Coupland G."/>
            <person name="Schneeberger K."/>
        </authorList>
    </citation>
    <scope>NUCLEOTIDE SEQUENCE [LARGE SCALE GENOMIC DNA]</scope>
    <source>
        <strain evidence="3">cv. Pajares</strain>
    </source>
</reference>
<dbReference type="GO" id="GO:0010225">
    <property type="term" value="P:response to UV-C"/>
    <property type="evidence" value="ECO:0007669"/>
    <property type="project" value="EnsemblPlants"/>
</dbReference>
<dbReference type="Gramene" id="KFK39888">
    <property type="protein sequence ID" value="KFK39888"/>
    <property type="gene ID" value="AALP_AA3G302000"/>
</dbReference>
<dbReference type="GO" id="GO:0006289">
    <property type="term" value="P:nucleotide-excision repair"/>
    <property type="evidence" value="ECO:0007669"/>
    <property type="project" value="EnsemblPlants"/>
</dbReference>
<dbReference type="AlphaFoldDB" id="A0A087HCN6"/>
<dbReference type="GO" id="GO:0031146">
    <property type="term" value="P:SCF-dependent proteasomal ubiquitin-dependent protein catabolic process"/>
    <property type="evidence" value="ECO:0007669"/>
    <property type="project" value="TreeGrafter"/>
</dbReference>
<dbReference type="eggNOG" id="KOG1947">
    <property type="taxonomic scope" value="Eukaryota"/>
</dbReference>
<feature type="region of interest" description="Disordered" evidence="1">
    <location>
        <begin position="1"/>
        <end position="46"/>
    </location>
</feature>
<dbReference type="Proteomes" id="UP000029120">
    <property type="component" value="Chromosome 3"/>
</dbReference>
<evidence type="ECO:0000313" key="2">
    <source>
        <dbReference type="EMBL" id="KFK39888.1"/>
    </source>
</evidence>
<name>A0A087HCN6_ARAAL</name>
<protein>
    <recommendedName>
        <fullName evidence="4">Rad7</fullName>
    </recommendedName>
</protein>
<dbReference type="GO" id="GO:0019005">
    <property type="term" value="C:SCF ubiquitin ligase complex"/>
    <property type="evidence" value="ECO:0007669"/>
    <property type="project" value="TreeGrafter"/>
</dbReference>
<dbReference type="PANTHER" id="PTHR13318:SF101">
    <property type="entry name" value="F-BOX_LRR PROTEIN"/>
    <property type="match status" value="1"/>
</dbReference>
<feature type="region of interest" description="Disordered" evidence="1">
    <location>
        <begin position="200"/>
        <end position="219"/>
    </location>
</feature>